<dbReference type="EMBL" id="QTUJ01000002">
    <property type="protein sequence ID" value="REF70230.1"/>
    <property type="molecule type" value="Genomic_DNA"/>
</dbReference>
<name>A0A3D9XIH5_PARVE</name>
<dbReference type="InterPro" id="IPR036770">
    <property type="entry name" value="Ankyrin_rpt-contain_sf"/>
</dbReference>
<dbReference type="RefSeq" id="WP_116222208.1">
    <property type="nucleotide sequence ID" value="NZ_CP038197.1"/>
</dbReference>
<dbReference type="Gene3D" id="1.25.40.20">
    <property type="entry name" value="Ankyrin repeat-containing domain"/>
    <property type="match status" value="3"/>
</dbReference>
<evidence type="ECO:0000313" key="4">
    <source>
        <dbReference type="Proteomes" id="UP000256941"/>
    </source>
</evidence>
<organism evidence="3 4">
    <name type="scientific">Paracoccus versutus</name>
    <name type="common">Thiobacillus versutus</name>
    <dbReference type="NCBI Taxonomy" id="34007"/>
    <lineage>
        <taxon>Bacteria</taxon>
        <taxon>Pseudomonadati</taxon>
        <taxon>Pseudomonadota</taxon>
        <taxon>Alphaproteobacteria</taxon>
        <taxon>Rhodobacterales</taxon>
        <taxon>Paracoccaceae</taxon>
        <taxon>Paracoccus</taxon>
    </lineage>
</organism>
<evidence type="ECO:0000313" key="3">
    <source>
        <dbReference type="EMBL" id="REF70230.1"/>
    </source>
</evidence>
<dbReference type="PANTHER" id="PTHR24189">
    <property type="entry name" value="MYOTROPHIN"/>
    <property type="match status" value="1"/>
</dbReference>
<keyword evidence="2" id="KW-0040">ANK repeat</keyword>
<protein>
    <recommendedName>
        <fullName evidence="5">Ankyrin repeat protein</fullName>
    </recommendedName>
</protein>
<evidence type="ECO:0000256" key="2">
    <source>
        <dbReference type="ARBA" id="ARBA00023043"/>
    </source>
</evidence>
<evidence type="ECO:0008006" key="5">
    <source>
        <dbReference type="Google" id="ProtNLM"/>
    </source>
</evidence>
<dbReference type="InterPro" id="IPR050745">
    <property type="entry name" value="Multifunctional_regulatory"/>
</dbReference>
<dbReference type="SUPFAM" id="SSF48403">
    <property type="entry name" value="Ankyrin repeat"/>
    <property type="match status" value="1"/>
</dbReference>
<reference evidence="3 4" key="1">
    <citation type="submission" date="2018-08" db="EMBL/GenBank/DDBJ databases">
        <title>Genomic Encyclopedia of Archaeal and Bacterial Type Strains, Phase II (KMG-II): from individual species to whole genera.</title>
        <authorList>
            <person name="Goeker M."/>
        </authorList>
    </citation>
    <scope>NUCLEOTIDE SEQUENCE [LARGE SCALE GENOMIC DNA]</scope>
    <source>
        <strain evidence="3 4">DSM 17099</strain>
    </source>
</reference>
<comment type="caution">
    <text evidence="3">The sequence shown here is derived from an EMBL/GenBank/DDBJ whole genome shotgun (WGS) entry which is preliminary data.</text>
</comment>
<proteinExistence type="predicted"/>
<dbReference type="PANTHER" id="PTHR24189:SF50">
    <property type="entry name" value="ANKYRIN REPEAT AND SOCS BOX PROTEIN 2"/>
    <property type="match status" value="1"/>
</dbReference>
<keyword evidence="1" id="KW-0677">Repeat</keyword>
<sequence>MSVLPERPDLDQLKRQAKELLRLCRAGDGGALDRLRRGLPAARGRGDAQVAAAGCRLHDAQSCIAREHGFASWAALKAFVEAARPRGLQPGVLAEAFARFAYAGDIAGGTGNARPELAVRLLQDQPRLPLDFPIIACAAGDVAAVRRAILADAGWVHRPAGPLSLPPLVAATHSGLLQLPAFRPRIHAVVGQLLSAGADPDQRVGSRWPPASVREPDAGVPLSALYGAVGRNHDAELARLLLEAGADPNDGESLYHSLEGLGCTDLLLAAGAVVTGTNALFRCLDFDDIARLRLLLDHAGAAPELRGGALLFHAIRRRRSPAHVRVLLAAGVDPGARTGDGTDAAALALRYGLPEVASLLGRPDALSPEERFIAACTSADAAKARRMLSQDPGLVARLDPARLRLLPDLAAEGARDAVRLMVELGWPIEARGGDWGASALNHAVFRGDSALAEFLLQHGASWRAGQGFGDDVSGTLGWASLNRPVPEGDWIGCARVLARHGMAPFGRDPATPDALLLEGRRRYFSPEVADCLLNEAAGDQGP</sequence>
<dbReference type="AlphaFoldDB" id="A0A3D9XIH5"/>
<evidence type="ECO:0000256" key="1">
    <source>
        <dbReference type="ARBA" id="ARBA00022737"/>
    </source>
</evidence>
<dbReference type="Proteomes" id="UP000256941">
    <property type="component" value="Unassembled WGS sequence"/>
</dbReference>
<accession>A0A3D9XIH5</accession>
<gene>
    <name evidence="3" type="ORF">BDD41_2955</name>
</gene>